<dbReference type="EMBL" id="CP017075">
    <property type="protein sequence ID" value="AOR78511.1"/>
    <property type="molecule type" value="Genomic_DNA"/>
</dbReference>
<evidence type="ECO:0000313" key="1">
    <source>
        <dbReference type="EMBL" id="AOR78511.1"/>
    </source>
</evidence>
<keyword evidence="2" id="KW-1185">Reference proteome</keyword>
<accession>A0A1D8A8S2</accession>
<reference evidence="2" key="1">
    <citation type="journal article" date="2017" name="J. Biotechnol.">
        <title>Complete genome sequence of Novosphingobium resinovorum SA1, a versatile xenobiotic-degrading bacterium capable of utilizing sulfanilic acid.</title>
        <authorList>
            <person name="Hegedus B."/>
            <person name="Kos P.B."/>
            <person name="Balint B."/>
            <person name="Maroti G."/>
            <person name="Gan H.M."/>
            <person name="Perei K."/>
            <person name="Rakhely G."/>
        </authorList>
    </citation>
    <scope>NUCLEOTIDE SEQUENCE [LARGE SCALE GENOMIC DNA]</scope>
    <source>
        <strain evidence="2">SA1</strain>
    </source>
</reference>
<dbReference type="Proteomes" id="UP000094626">
    <property type="component" value="Chromosome"/>
</dbReference>
<proteinExistence type="predicted"/>
<protein>
    <submittedName>
        <fullName evidence="1">Uncharacterized protein</fullName>
    </submittedName>
</protein>
<dbReference type="AlphaFoldDB" id="A0A1D8A8S2"/>
<organism evidence="1 2">
    <name type="scientific">Novosphingobium resinovorum</name>
    <dbReference type="NCBI Taxonomy" id="158500"/>
    <lineage>
        <taxon>Bacteria</taxon>
        <taxon>Pseudomonadati</taxon>
        <taxon>Pseudomonadota</taxon>
        <taxon>Alphaproteobacteria</taxon>
        <taxon>Sphingomonadales</taxon>
        <taxon>Sphingomonadaceae</taxon>
        <taxon>Novosphingobium</taxon>
    </lineage>
</organism>
<gene>
    <name evidence="1" type="ORF">BES08_05860</name>
</gene>
<dbReference type="KEGG" id="nre:BES08_05860"/>
<evidence type="ECO:0000313" key="2">
    <source>
        <dbReference type="Proteomes" id="UP000094626"/>
    </source>
</evidence>
<name>A0A1D8A8S2_9SPHN</name>
<sequence>MAALRDRVLSAQEVRVGFLEGASYPDGDLNVPTVAAINNFGAPEAGIPARPFFTDMVLRCSPEWGEKFAVVLQSTDYDVKAALELMGVGMSDQLRTEIIGFDSVPNSPVTDLLKERFPTGVGVKFDDVQQARIDVANGEVAAPGKPLVWSGQMLSSVASEVE</sequence>